<organism evidence="3 4">
    <name type="scientific">Exophiala aquamarina CBS 119918</name>
    <dbReference type="NCBI Taxonomy" id="1182545"/>
    <lineage>
        <taxon>Eukaryota</taxon>
        <taxon>Fungi</taxon>
        <taxon>Dikarya</taxon>
        <taxon>Ascomycota</taxon>
        <taxon>Pezizomycotina</taxon>
        <taxon>Eurotiomycetes</taxon>
        <taxon>Chaetothyriomycetidae</taxon>
        <taxon>Chaetothyriales</taxon>
        <taxon>Herpotrichiellaceae</taxon>
        <taxon>Exophiala</taxon>
    </lineage>
</organism>
<dbReference type="InterPro" id="IPR002347">
    <property type="entry name" value="SDR_fam"/>
</dbReference>
<dbReference type="GO" id="GO:0016491">
    <property type="term" value="F:oxidoreductase activity"/>
    <property type="evidence" value="ECO:0007669"/>
    <property type="project" value="UniProtKB-KW"/>
</dbReference>
<protein>
    <recommendedName>
        <fullName evidence="5">3-oxoacyl-[acyl-carrier protein] reductase</fullName>
    </recommendedName>
</protein>
<sequence length="108" mass="11572">MASSDNKVAIVTGGVSGIGAQLTRTLIESGWVVVGLDIPAQEPLAQKLSDEFEDSFEFMSCDVTSYADLSLCFSKTFASRGRIDAFCSNAGLVDKSSLYVFESRGKTE</sequence>
<dbReference type="OrthoDB" id="5371740at2759"/>
<name>A0A072PGR5_9EURO</name>
<evidence type="ECO:0000256" key="1">
    <source>
        <dbReference type="ARBA" id="ARBA00006484"/>
    </source>
</evidence>
<dbReference type="Gene3D" id="3.40.50.720">
    <property type="entry name" value="NAD(P)-binding Rossmann-like Domain"/>
    <property type="match status" value="1"/>
</dbReference>
<dbReference type="GeneID" id="25284082"/>
<dbReference type="AlphaFoldDB" id="A0A072PGR5"/>
<dbReference type="Pfam" id="PF00106">
    <property type="entry name" value="adh_short"/>
    <property type="match status" value="1"/>
</dbReference>
<reference evidence="3 4" key="1">
    <citation type="submission" date="2013-03" db="EMBL/GenBank/DDBJ databases">
        <title>The Genome Sequence of Exophiala aquamarina CBS 119918.</title>
        <authorList>
            <consortium name="The Broad Institute Genomics Platform"/>
            <person name="Cuomo C."/>
            <person name="de Hoog S."/>
            <person name="Gorbushina A."/>
            <person name="Walker B."/>
            <person name="Young S.K."/>
            <person name="Zeng Q."/>
            <person name="Gargeya S."/>
            <person name="Fitzgerald M."/>
            <person name="Haas B."/>
            <person name="Abouelleil A."/>
            <person name="Allen A.W."/>
            <person name="Alvarado L."/>
            <person name="Arachchi H.M."/>
            <person name="Berlin A.M."/>
            <person name="Chapman S.B."/>
            <person name="Gainer-Dewar J."/>
            <person name="Goldberg J."/>
            <person name="Griggs A."/>
            <person name="Gujja S."/>
            <person name="Hansen M."/>
            <person name="Howarth C."/>
            <person name="Imamovic A."/>
            <person name="Ireland A."/>
            <person name="Larimer J."/>
            <person name="McCowan C."/>
            <person name="Murphy C."/>
            <person name="Pearson M."/>
            <person name="Poon T.W."/>
            <person name="Priest M."/>
            <person name="Roberts A."/>
            <person name="Saif S."/>
            <person name="Shea T."/>
            <person name="Sisk P."/>
            <person name="Sykes S."/>
            <person name="Wortman J."/>
            <person name="Nusbaum C."/>
            <person name="Birren B."/>
        </authorList>
    </citation>
    <scope>NUCLEOTIDE SEQUENCE [LARGE SCALE GENOMIC DNA]</scope>
    <source>
        <strain evidence="3 4">CBS 119918</strain>
    </source>
</reference>
<keyword evidence="4" id="KW-1185">Reference proteome</keyword>
<comment type="caution">
    <text evidence="3">The sequence shown here is derived from an EMBL/GenBank/DDBJ whole genome shotgun (WGS) entry which is preliminary data.</text>
</comment>
<gene>
    <name evidence="3" type="ORF">A1O9_09172</name>
</gene>
<dbReference type="InterPro" id="IPR036291">
    <property type="entry name" value="NAD(P)-bd_dom_sf"/>
</dbReference>
<proteinExistence type="inferred from homology"/>
<dbReference type="EMBL" id="AMGV01000009">
    <property type="protein sequence ID" value="KEF54730.1"/>
    <property type="molecule type" value="Genomic_DNA"/>
</dbReference>
<keyword evidence="2" id="KW-0560">Oxidoreductase</keyword>
<dbReference type="STRING" id="1182545.A0A072PGR5"/>
<dbReference type="PANTHER" id="PTHR43180">
    <property type="entry name" value="3-OXOACYL-(ACYL-CARRIER-PROTEIN) REDUCTASE (AFU_ORTHOLOGUE AFUA_6G11210)"/>
    <property type="match status" value="1"/>
</dbReference>
<dbReference type="HOGENOM" id="CLU_2196968_0_0_1"/>
<dbReference type="VEuPathDB" id="FungiDB:A1O9_09172"/>
<evidence type="ECO:0000313" key="3">
    <source>
        <dbReference type="EMBL" id="KEF54730.1"/>
    </source>
</evidence>
<dbReference type="Proteomes" id="UP000027920">
    <property type="component" value="Unassembled WGS sequence"/>
</dbReference>
<evidence type="ECO:0008006" key="5">
    <source>
        <dbReference type="Google" id="ProtNLM"/>
    </source>
</evidence>
<dbReference type="PRINTS" id="PR00081">
    <property type="entry name" value="GDHRDH"/>
</dbReference>
<comment type="similarity">
    <text evidence="1">Belongs to the short-chain dehydrogenases/reductases (SDR) family.</text>
</comment>
<accession>A0A072PGR5</accession>
<evidence type="ECO:0000313" key="4">
    <source>
        <dbReference type="Proteomes" id="UP000027920"/>
    </source>
</evidence>
<dbReference type="SUPFAM" id="SSF51735">
    <property type="entry name" value="NAD(P)-binding Rossmann-fold domains"/>
    <property type="match status" value="1"/>
</dbReference>
<dbReference type="PANTHER" id="PTHR43180:SF33">
    <property type="entry name" value="15-HYDROXYPROSTAGLANDIN DEHYDROGENASE [NAD(+)]-LIKE"/>
    <property type="match status" value="1"/>
</dbReference>
<dbReference type="RefSeq" id="XP_013257320.1">
    <property type="nucleotide sequence ID" value="XM_013401866.1"/>
</dbReference>
<evidence type="ECO:0000256" key="2">
    <source>
        <dbReference type="ARBA" id="ARBA00023002"/>
    </source>
</evidence>